<accession>A0A8H6DU14</accession>
<evidence type="ECO:0000313" key="3">
    <source>
        <dbReference type="Proteomes" id="UP000624244"/>
    </source>
</evidence>
<keyword evidence="1" id="KW-0812">Transmembrane</keyword>
<organism evidence="2 3">
    <name type="scientific">Cochliobolus sativus</name>
    <name type="common">Common root rot and spot blotch fungus</name>
    <name type="synonym">Bipolaris sorokiniana</name>
    <dbReference type="NCBI Taxonomy" id="45130"/>
    <lineage>
        <taxon>Eukaryota</taxon>
        <taxon>Fungi</taxon>
        <taxon>Dikarya</taxon>
        <taxon>Ascomycota</taxon>
        <taxon>Pezizomycotina</taxon>
        <taxon>Dothideomycetes</taxon>
        <taxon>Pleosporomycetidae</taxon>
        <taxon>Pleosporales</taxon>
        <taxon>Pleosporineae</taxon>
        <taxon>Pleosporaceae</taxon>
        <taxon>Bipolaris</taxon>
    </lineage>
</organism>
<evidence type="ECO:0000313" key="2">
    <source>
        <dbReference type="EMBL" id="KAF5846375.1"/>
    </source>
</evidence>
<feature type="transmembrane region" description="Helical" evidence="1">
    <location>
        <begin position="20"/>
        <end position="40"/>
    </location>
</feature>
<dbReference type="EMBL" id="WNKQ01000016">
    <property type="protein sequence ID" value="KAF5846375.1"/>
    <property type="molecule type" value="Genomic_DNA"/>
</dbReference>
<gene>
    <name evidence="2" type="ORF">GGP41_003771</name>
</gene>
<name>A0A8H6DU14_COCSA</name>
<feature type="transmembrane region" description="Helical" evidence="1">
    <location>
        <begin position="73"/>
        <end position="95"/>
    </location>
</feature>
<keyword evidence="1" id="KW-0472">Membrane</keyword>
<dbReference type="Proteomes" id="UP000624244">
    <property type="component" value="Unassembled WGS sequence"/>
</dbReference>
<dbReference type="OMA" id="TAIGHIE"/>
<feature type="transmembrane region" description="Helical" evidence="1">
    <location>
        <begin position="140"/>
        <end position="160"/>
    </location>
</feature>
<dbReference type="AlphaFoldDB" id="A0A8H6DU14"/>
<keyword evidence="1" id="KW-1133">Transmembrane helix</keyword>
<feature type="transmembrane region" description="Helical" evidence="1">
    <location>
        <begin position="101"/>
        <end position="120"/>
    </location>
</feature>
<evidence type="ECO:0000256" key="1">
    <source>
        <dbReference type="SAM" id="Phobius"/>
    </source>
</evidence>
<reference evidence="2" key="1">
    <citation type="submission" date="2019-11" db="EMBL/GenBank/DDBJ databases">
        <title>Bipolaris sorokiniana Genome sequencing.</title>
        <authorList>
            <person name="Wang H."/>
        </authorList>
    </citation>
    <scope>NUCLEOTIDE SEQUENCE</scope>
</reference>
<comment type="caution">
    <text evidence="2">The sequence shown here is derived from an EMBL/GenBank/DDBJ whole genome shotgun (WGS) entry which is preliminary data.</text>
</comment>
<protein>
    <submittedName>
        <fullName evidence="2">Uncharacterized protein</fullName>
    </submittedName>
</protein>
<sequence>MLPVPWKQETNFASALLLHSYITVFLKEISNSTAVLYYIFILAKDKTTIDTSDMLDGYTSVFSRDQDSELAKLYFTNTGFVLLITSLASAIVMNLALPTGVLNALIAATFGLTFLTSAVVTCKKKSFAMPVMALRRTGRFIWSDTPFVNFFSLIYIAIVLKESSKLALRDYVIFRSISILELVFIKARLAAADAETQQVMLKRLVDSKYAVISSKCLPAARSPPKPLEHACIVPSMSSQCLFVVLYKTAIGHIEGSVCGASGPTTMTIPKNPGFFKDEAAQYGWRVYHVLPTYVFIEDCGMAARYTKFISWSHGVLLRRLGRRRVVWLMHTGQDERGAGSWKGNINLVTELKETWFNDRGRFRPMTGDDDGDARVNVVW</sequence>
<proteinExistence type="predicted"/>